<feature type="region of interest" description="Disordered" evidence="1">
    <location>
        <begin position="100"/>
        <end position="126"/>
    </location>
</feature>
<sequence>MTATAERLAVIGPDPAACKRLVQALIDAKADEHGVLDASPLAQAVLEGHAPDWPADMFLVLIGPSDARPDPATTQLRLALFSARAAHAVVSGPLPQQLTAARSAWQTRQAAQERDRDPTTPRGPVWRHACGRCGDGGCEARVFEGVRRPS</sequence>
<organism evidence="2 3">
    <name type="scientific">Sphaerotilus mobilis</name>
    <dbReference type="NCBI Taxonomy" id="47994"/>
    <lineage>
        <taxon>Bacteria</taxon>
        <taxon>Pseudomonadati</taxon>
        <taxon>Pseudomonadota</taxon>
        <taxon>Betaproteobacteria</taxon>
        <taxon>Burkholderiales</taxon>
        <taxon>Sphaerotilaceae</taxon>
        <taxon>Sphaerotilus</taxon>
    </lineage>
</organism>
<evidence type="ECO:0000256" key="1">
    <source>
        <dbReference type="SAM" id="MobiDB-lite"/>
    </source>
</evidence>
<evidence type="ECO:0000313" key="2">
    <source>
        <dbReference type="EMBL" id="RZS52984.1"/>
    </source>
</evidence>
<dbReference type="EMBL" id="SGWV01000010">
    <property type="protein sequence ID" value="RZS52984.1"/>
    <property type="molecule type" value="Genomic_DNA"/>
</dbReference>
<dbReference type="RefSeq" id="WP_130482464.1">
    <property type="nucleotide sequence ID" value="NZ_SGWV01000010.1"/>
</dbReference>
<proteinExistence type="predicted"/>
<evidence type="ECO:0000313" key="3">
    <source>
        <dbReference type="Proteomes" id="UP000293433"/>
    </source>
</evidence>
<accession>A0A4Q7LFN9</accession>
<protein>
    <submittedName>
        <fullName evidence="2">Uncharacterized protein</fullName>
    </submittedName>
</protein>
<reference evidence="2 3" key="1">
    <citation type="submission" date="2019-02" db="EMBL/GenBank/DDBJ databases">
        <title>Genomic Encyclopedia of Type Strains, Phase IV (KMG-IV): sequencing the most valuable type-strain genomes for metagenomic binning, comparative biology and taxonomic classification.</title>
        <authorList>
            <person name="Goeker M."/>
        </authorList>
    </citation>
    <scope>NUCLEOTIDE SEQUENCE [LARGE SCALE GENOMIC DNA]</scope>
    <source>
        <strain evidence="2 3">DSM 10617</strain>
    </source>
</reference>
<dbReference type="AlphaFoldDB" id="A0A4Q7LFN9"/>
<gene>
    <name evidence="2" type="ORF">EV685_2606</name>
</gene>
<dbReference type="OrthoDB" id="9151999at2"/>
<keyword evidence="3" id="KW-1185">Reference proteome</keyword>
<feature type="compositionally biased region" description="Polar residues" evidence="1">
    <location>
        <begin position="100"/>
        <end position="110"/>
    </location>
</feature>
<dbReference type="Proteomes" id="UP000293433">
    <property type="component" value="Unassembled WGS sequence"/>
</dbReference>
<comment type="caution">
    <text evidence="2">The sequence shown here is derived from an EMBL/GenBank/DDBJ whole genome shotgun (WGS) entry which is preliminary data.</text>
</comment>
<name>A0A4Q7LFN9_9BURK</name>